<dbReference type="KEGG" id="clec:106662845"/>
<dbReference type="GeneID" id="106662845"/>
<keyword evidence="3 10" id="KW-0812">Transmembrane</keyword>
<evidence type="ECO:0000256" key="1">
    <source>
        <dbReference type="ARBA" id="ARBA00004586"/>
    </source>
</evidence>
<evidence type="ECO:0000256" key="9">
    <source>
        <dbReference type="SAM" id="MobiDB-lite"/>
    </source>
</evidence>
<feature type="region of interest" description="Disordered" evidence="9">
    <location>
        <begin position="796"/>
        <end position="825"/>
    </location>
</feature>
<dbReference type="GO" id="GO:0005789">
    <property type="term" value="C:endoplasmic reticulum membrane"/>
    <property type="evidence" value="ECO:0007669"/>
    <property type="project" value="UniProtKB-SubCell"/>
</dbReference>
<comment type="subcellular location">
    <subcellularLocation>
        <location evidence="1">Endoplasmic reticulum membrane</location>
    </subcellularLocation>
</comment>
<feature type="compositionally biased region" description="Polar residues" evidence="9">
    <location>
        <begin position="52"/>
        <end position="61"/>
    </location>
</feature>
<evidence type="ECO:0000256" key="10">
    <source>
        <dbReference type="SAM" id="Phobius"/>
    </source>
</evidence>
<organism evidence="12 13">
    <name type="scientific">Cimex lectularius</name>
    <name type="common">Bed bug</name>
    <name type="synonym">Acanthia lectularia</name>
    <dbReference type="NCBI Taxonomy" id="79782"/>
    <lineage>
        <taxon>Eukaryota</taxon>
        <taxon>Metazoa</taxon>
        <taxon>Ecdysozoa</taxon>
        <taxon>Arthropoda</taxon>
        <taxon>Hexapoda</taxon>
        <taxon>Insecta</taxon>
        <taxon>Pterygota</taxon>
        <taxon>Neoptera</taxon>
        <taxon>Paraneoptera</taxon>
        <taxon>Hemiptera</taxon>
        <taxon>Heteroptera</taxon>
        <taxon>Panheteroptera</taxon>
        <taxon>Cimicomorpha</taxon>
        <taxon>Cimicidae</taxon>
        <taxon>Cimex</taxon>
    </lineage>
</organism>
<evidence type="ECO:0000313" key="12">
    <source>
        <dbReference type="EnsemblMetazoa" id="XP_014242739.1"/>
    </source>
</evidence>
<sequence>MNAAKASTNKLALLKGKAISTSTPSFTIRYNAEDEEVEQLYDSPKIGEAHSDNSSPQSTPLTEKKNKDSLLLSKTSKRSGSLEEAGSPEPWRLFTEIRGRITKTVEEKIEEMNRKKKKKKDMLKPNSSLSDSEEKSEPSLFDSSSPEKSTSEIVSTTEKLEDTADSDLGDVSDTEISLNSDRATTPVALEVSNILPGLETKDISLPFLPEKRRLSAVFRNRQKVKHRRKVSRSDKIEVAVDALDVVEKNDTGSSLSLVNNGSAKSKVILYRKKVASSIIGCIFTAIIGIMLMCDIPLFLIGFFIGALVCLTVVLWTDHLFDWVFETRPEFLYLHGYYKYSNVPLLSDNMVSQNDKPEECLYTGWMNEFPHEYKPDIYHISQTETIYVKLTGSSLKLCTPKSKIPKRAMWNEPEHNMLFNMERTYDIRNCSIRLLPEGLVQKRLWSKKYPICIDLLPNSHKSTKFNDKGDIIEDAAPKDTLLSPLPKDSPVREIIIGEGGSKKRKWVHNLFKKLRKDEKFDSEMTLLEELEEQDVFLSDLDLGALEVEQEAQIDCEMLPKSNTPYQGESNEEEEFDDDDFKDYVQVSPSLVNKNNIYLFTRTDREKDLWFRRLVAATGYKSWLDNVNEDNAKEVEEKLKDEQVKRKKVLDDYLNYMKQVGNMKIHEELDTSFVFDNLDSSFLWLNLFIARVLYDPMKNSHWVGMIQAKISRKLAVIKVPSFMERFNLSQIEFTKSVPVLERSWKPKMNEDGLWVELDVSYQGICRMTIDTKINLMKLKLVASRDADYIANQESGDKNKSAYLDSSQEDSAETSCEEDDDPKKPSKPSKALMVIDKIAASKMFQQVTDNKLVKKAMENVSNTTISLNVEVRSLVGTVVLNIPPPPSDRLWYGFKPNTKLELSAKPRVGDHGINMGYITGLIEKKLYQEFQKILFMPNMDDLLIPIMSREKPF</sequence>
<evidence type="ECO:0000259" key="11">
    <source>
        <dbReference type="PROSITE" id="PS51847"/>
    </source>
</evidence>
<keyword evidence="8 10" id="KW-0472">Membrane</keyword>
<evidence type="ECO:0000256" key="8">
    <source>
        <dbReference type="ARBA" id="ARBA00023136"/>
    </source>
</evidence>
<dbReference type="Proteomes" id="UP000494040">
    <property type="component" value="Unassembled WGS sequence"/>
</dbReference>
<dbReference type="InterPro" id="IPR031468">
    <property type="entry name" value="SMP_LBD"/>
</dbReference>
<dbReference type="PANTHER" id="PTHR13466">
    <property type="entry name" value="TEX2 PROTEIN-RELATED"/>
    <property type="match status" value="1"/>
</dbReference>
<feature type="region of interest" description="Disordered" evidence="9">
    <location>
        <begin position="112"/>
        <end position="179"/>
    </location>
</feature>
<keyword evidence="4" id="KW-0256">Endoplasmic reticulum</keyword>
<dbReference type="GO" id="GO:0006869">
    <property type="term" value="P:lipid transport"/>
    <property type="evidence" value="ECO:0007669"/>
    <property type="project" value="UniProtKB-KW"/>
</dbReference>
<feature type="compositionally biased region" description="Acidic residues" evidence="9">
    <location>
        <begin position="804"/>
        <end position="817"/>
    </location>
</feature>
<evidence type="ECO:0000256" key="3">
    <source>
        <dbReference type="ARBA" id="ARBA00022692"/>
    </source>
</evidence>
<evidence type="ECO:0000256" key="6">
    <source>
        <dbReference type="ARBA" id="ARBA00023055"/>
    </source>
</evidence>
<dbReference type="RefSeq" id="XP_014242739.1">
    <property type="nucleotide sequence ID" value="XM_014387253.2"/>
</dbReference>
<accession>A0A8I6RCQ7</accession>
<name>A0A8I6RCQ7_CIMLE</name>
<feature type="compositionally biased region" description="Polar residues" evidence="9">
    <location>
        <begin position="141"/>
        <end position="157"/>
    </location>
</feature>
<dbReference type="EnsemblMetazoa" id="XM_014387253.2">
    <property type="protein sequence ID" value="XP_014242739.1"/>
    <property type="gene ID" value="LOC106662845"/>
</dbReference>
<keyword evidence="6" id="KW-0445">Lipid transport</keyword>
<evidence type="ECO:0000256" key="2">
    <source>
        <dbReference type="ARBA" id="ARBA00022448"/>
    </source>
</evidence>
<feature type="transmembrane region" description="Helical" evidence="10">
    <location>
        <begin position="274"/>
        <end position="291"/>
    </location>
</feature>
<keyword evidence="13" id="KW-1185">Reference proteome</keyword>
<dbReference type="PROSITE" id="PS51847">
    <property type="entry name" value="SMP"/>
    <property type="match status" value="1"/>
</dbReference>
<feature type="region of interest" description="Disordered" evidence="9">
    <location>
        <begin position="42"/>
        <end position="96"/>
    </location>
</feature>
<evidence type="ECO:0000256" key="7">
    <source>
        <dbReference type="ARBA" id="ARBA00023121"/>
    </source>
</evidence>
<feature type="compositionally biased region" description="Acidic residues" evidence="9">
    <location>
        <begin position="163"/>
        <end position="173"/>
    </location>
</feature>
<dbReference type="OrthoDB" id="26740at2759"/>
<reference evidence="12" key="1">
    <citation type="submission" date="2022-01" db="UniProtKB">
        <authorList>
            <consortium name="EnsemblMetazoa"/>
        </authorList>
    </citation>
    <scope>IDENTIFICATION</scope>
</reference>
<feature type="domain" description="SMP-LTD" evidence="11">
    <location>
        <begin position="676"/>
        <end position="942"/>
    </location>
</feature>
<feature type="transmembrane region" description="Helical" evidence="10">
    <location>
        <begin position="297"/>
        <end position="315"/>
    </location>
</feature>
<dbReference type="OMA" id="CANIFST"/>
<evidence type="ECO:0000256" key="5">
    <source>
        <dbReference type="ARBA" id="ARBA00022989"/>
    </source>
</evidence>
<keyword evidence="7" id="KW-0446">Lipid-binding</keyword>
<dbReference type="PANTHER" id="PTHR13466:SF0">
    <property type="entry name" value="SMP-LTD DOMAIN-CONTAINING PROTEIN"/>
    <property type="match status" value="1"/>
</dbReference>
<protein>
    <recommendedName>
        <fullName evidence="11">SMP-LTD domain-containing protein</fullName>
    </recommendedName>
</protein>
<keyword evidence="2" id="KW-0813">Transport</keyword>
<keyword evidence="5 10" id="KW-1133">Transmembrane helix</keyword>
<evidence type="ECO:0000256" key="4">
    <source>
        <dbReference type="ARBA" id="ARBA00022824"/>
    </source>
</evidence>
<dbReference type="GO" id="GO:0008289">
    <property type="term" value="F:lipid binding"/>
    <property type="evidence" value="ECO:0007669"/>
    <property type="project" value="UniProtKB-KW"/>
</dbReference>
<dbReference type="CDD" id="cd21675">
    <property type="entry name" value="SMP_TEX2"/>
    <property type="match status" value="1"/>
</dbReference>
<evidence type="ECO:0000313" key="13">
    <source>
        <dbReference type="Proteomes" id="UP000494040"/>
    </source>
</evidence>
<proteinExistence type="predicted"/>
<dbReference type="AlphaFoldDB" id="A0A8I6RCQ7"/>